<comment type="caution">
    <text evidence="1">The sequence shown here is derived from an EMBL/GenBank/DDBJ whole genome shotgun (WGS) entry which is preliminary data.</text>
</comment>
<reference evidence="1" key="1">
    <citation type="journal article" date="2015" name="Nature">
        <title>Complex archaea that bridge the gap between prokaryotes and eukaryotes.</title>
        <authorList>
            <person name="Spang A."/>
            <person name="Saw J.H."/>
            <person name="Jorgensen S.L."/>
            <person name="Zaremba-Niedzwiedzka K."/>
            <person name="Martijn J."/>
            <person name="Lind A.E."/>
            <person name="van Eijk R."/>
            <person name="Schleper C."/>
            <person name="Guy L."/>
            <person name="Ettema T.J."/>
        </authorList>
    </citation>
    <scope>NUCLEOTIDE SEQUENCE</scope>
</reference>
<sequence>MEITVKEAKVVKTGTSGKGEWELIRVLSEDNTEY</sequence>
<dbReference type="AlphaFoldDB" id="A0A0F8X8I4"/>
<dbReference type="EMBL" id="LAZR01060702">
    <property type="protein sequence ID" value="KKK65138.1"/>
    <property type="molecule type" value="Genomic_DNA"/>
</dbReference>
<organism evidence="1">
    <name type="scientific">marine sediment metagenome</name>
    <dbReference type="NCBI Taxonomy" id="412755"/>
    <lineage>
        <taxon>unclassified sequences</taxon>
        <taxon>metagenomes</taxon>
        <taxon>ecological metagenomes</taxon>
    </lineage>
</organism>
<proteinExistence type="predicted"/>
<gene>
    <name evidence="1" type="ORF">LCGC14_2977210</name>
</gene>
<protein>
    <submittedName>
        <fullName evidence="1">Uncharacterized protein</fullName>
    </submittedName>
</protein>
<feature type="non-terminal residue" evidence="1">
    <location>
        <position position="34"/>
    </location>
</feature>
<name>A0A0F8X8I4_9ZZZZ</name>
<evidence type="ECO:0000313" key="1">
    <source>
        <dbReference type="EMBL" id="KKK65138.1"/>
    </source>
</evidence>
<accession>A0A0F8X8I4</accession>